<feature type="region of interest" description="Disordered" evidence="2">
    <location>
        <begin position="1"/>
        <end position="43"/>
    </location>
</feature>
<dbReference type="GO" id="GO:0020037">
    <property type="term" value="F:heme binding"/>
    <property type="evidence" value="ECO:0007669"/>
    <property type="project" value="InterPro"/>
</dbReference>
<comment type="similarity">
    <text evidence="1">Belongs to the cytochrome P450 family.</text>
</comment>
<dbReference type="RefSeq" id="WP_035964369.1">
    <property type="nucleotide sequence ID" value="NZ_JROM01000039.1"/>
</dbReference>
<dbReference type="GO" id="GO:0004497">
    <property type="term" value="F:monooxygenase activity"/>
    <property type="evidence" value="ECO:0007669"/>
    <property type="project" value="InterPro"/>
</dbReference>
<dbReference type="GO" id="GO:0005506">
    <property type="term" value="F:iron ion binding"/>
    <property type="evidence" value="ECO:0007669"/>
    <property type="project" value="InterPro"/>
</dbReference>
<dbReference type="Gene3D" id="1.10.630.10">
    <property type="entry name" value="Cytochrome P450"/>
    <property type="match status" value="1"/>
</dbReference>
<name>A0A0B0D7Y4_9MICC</name>
<dbReference type="eggNOG" id="COG2124">
    <property type="taxonomic scope" value="Bacteria"/>
</dbReference>
<dbReference type="EMBL" id="JROM01000039">
    <property type="protein sequence ID" value="KHE74091.1"/>
    <property type="molecule type" value="Genomic_DNA"/>
</dbReference>
<dbReference type="InterPro" id="IPR001128">
    <property type="entry name" value="Cyt_P450"/>
</dbReference>
<evidence type="ECO:0000313" key="4">
    <source>
        <dbReference type="Proteomes" id="UP000030664"/>
    </source>
</evidence>
<dbReference type="PRINTS" id="PR00385">
    <property type="entry name" value="P450"/>
</dbReference>
<accession>A0A0B0D7Y4</accession>
<proteinExistence type="inferred from homology"/>
<reference evidence="3 4" key="1">
    <citation type="submission" date="2014-09" db="EMBL/GenBank/DDBJ databases">
        <title>High-quality draft genome sequence of Kocuria marina SO9-6, an actinobacterium isolated from a copper mine.</title>
        <authorList>
            <person name="Castro D.B."/>
            <person name="Pereira L.B."/>
            <person name="Silva M.V."/>
            <person name="Silva B.P."/>
            <person name="Zanardi B.R."/>
            <person name="Carlos C."/>
            <person name="Belgini D.R."/>
            <person name="Limache E.G."/>
            <person name="Lacerda G.V."/>
            <person name="Nery M.B."/>
            <person name="Gomes M.B."/>
            <person name="Souza S."/>
            <person name="Silva T.M."/>
            <person name="Rodrigues V.D."/>
            <person name="Paulino L.C."/>
            <person name="Vicentini R."/>
            <person name="Ferraz L.F."/>
            <person name="Ottoboni L.M."/>
        </authorList>
    </citation>
    <scope>NUCLEOTIDE SEQUENCE [LARGE SCALE GENOMIC DNA]</scope>
    <source>
        <strain evidence="3 4">SO9-6</strain>
    </source>
</reference>
<dbReference type="PANTHER" id="PTHR46696:SF6">
    <property type="entry name" value="P450, PUTATIVE (EUROFUNG)-RELATED"/>
    <property type="match status" value="1"/>
</dbReference>
<dbReference type="InterPro" id="IPR036396">
    <property type="entry name" value="Cyt_P450_sf"/>
</dbReference>
<dbReference type="SUPFAM" id="SSF48264">
    <property type="entry name" value="Cytochrome P450"/>
    <property type="match status" value="1"/>
</dbReference>
<evidence type="ECO:0000256" key="1">
    <source>
        <dbReference type="ARBA" id="ARBA00010617"/>
    </source>
</evidence>
<evidence type="ECO:0000256" key="2">
    <source>
        <dbReference type="SAM" id="MobiDB-lite"/>
    </source>
</evidence>
<dbReference type="PANTHER" id="PTHR46696">
    <property type="entry name" value="P450, PUTATIVE (EUROFUNG)-RELATED"/>
    <property type="match status" value="1"/>
</dbReference>
<dbReference type="CDD" id="cd11079">
    <property type="entry name" value="Cyp_unk"/>
    <property type="match status" value="1"/>
</dbReference>
<comment type="caution">
    <text evidence="3">The sequence shown here is derived from an EMBL/GenBank/DDBJ whole genome shotgun (WGS) entry which is preliminary data.</text>
</comment>
<dbReference type="GO" id="GO:0016705">
    <property type="term" value="F:oxidoreductase activity, acting on paired donors, with incorporation or reduction of molecular oxygen"/>
    <property type="evidence" value="ECO:0007669"/>
    <property type="project" value="InterPro"/>
</dbReference>
<dbReference type="STRING" id="223184.AS25_08735"/>
<feature type="region of interest" description="Disordered" evidence="2">
    <location>
        <begin position="385"/>
        <end position="411"/>
    </location>
</feature>
<dbReference type="PRINTS" id="PR00359">
    <property type="entry name" value="BP450"/>
</dbReference>
<dbReference type="InterPro" id="IPR002397">
    <property type="entry name" value="Cyt_P450_B"/>
</dbReference>
<dbReference type="AlphaFoldDB" id="A0A0B0D7Y4"/>
<sequence>MTEHMPSDEIIPDTDPVTGPVVAPEPATDPVQSDWNPRGPQVRRNPVAAYDELRSRCPVARDTSGAWTLFTHADVTAAALDHESFSNAVSRHLQVPNGLDGPTHTAFRALVERYFTPERMSALEPVVQRVATDLVGQLEVPSPIDAVEIGSRFAVRAQTAWLGWPAGLEEDLLQWMQDNHAATRSRDASRTAEVAQRFDAIIRSLTDVRREAGDDAPDDVTTELVRARVDGRELTDEEIVSILRNWTGGDLGSMALCTGVVLTYLADHPELQDRLRSEVSDREFDAILDEILRIDDPFVANRRITTEPVTVGGRELAAGNRVLLNWTSANRDPRIFGDPEAFDPVGNAPYNLVYGIGKHVCPGRPLATLELRALTRAALAATAAIEPDPDRPRQRELPPVGGFATAPLRLR</sequence>
<protein>
    <submittedName>
        <fullName evidence="3">Cytochrome P450</fullName>
    </submittedName>
</protein>
<gene>
    <name evidence="3" type="ORF">AS25_08735</name>
</gene>
<dbReference type="Proteomes" id="UP000030664">
    <property type="component" value="Unassembled WGS sequence"/>
</dbReference>
<dbReference type="Pfam" id="PF00067">
    <property type="entry name" value="p450"/>
    <property type="match status" value="1"/>
</dbReference>
<evidence type="ECO:0000313" key="3">
    <source>
        <dbReference type="EMBL" id="KHE74091.1"/>
    </source>
</evidence>
<organism evidence="3 4">
    <name type="scientific">Kocuria marina</name>
    <dbReference type="NCBI Taxonomy" id="223184"/>
    <lineage>
        <taxon>Bacteria</taxon>
        <taxon>Bacillati</taxon>
        <taxon>Actinomycetota</taxon>
        <taxon>Actinomycetes</taxon>
        <taxon>Micrococcales</taxon>
        <taxon>Micrococcaceae</taxon>
        <taxon>Kocuria</taxon>
    </lineage>
</organism>